<protein>
    <recommendedName>
        <fullName evidence="2">F-box domain-containing protein</fullName>
    </recommendedName>
</protein>
<dbReference type="SMART" id="SM00256">
    <property type="entry name" value="FBOX"/>
    <property type="match status" value="1"/>
</dbReference>
<reference evidence="3" key="1">
    <citation type="journal article" date="2020" name="Stud. Mycol.">
        <title>101 Dothideomycetes genomes: a test case for predicting lifestyles and emergence of pathogens.</title>
        <authorList>
            <person name="Haridas S."/>
            <person name="Albert R."/>
            <person name="Binder M."/>
            <person name="Bloem J."/>
            <person name="Labutti K."/>
            <person name="Salamov A."/>
            <person name="Andreopoulos B."/>
            <person name="Baker S."/>
            <person name="Barry K."/>
            <person name="Bills G."/>
            <person name="Bluhm B."/>
            <person name="Cannon C."/>
            <person name="Castanera R."/>
            <person name="Culley D."/>
            <person name="Daum C."/>
            <person name="Ezra D."/>
            <person name="Gonzalez J."/>
            <person name="Henrissat B."/>
            <person name="Kuo A."/>
            <person name="Liang C."/>
            <person name="Lipzen A."/>
            <person name="Lutzoni F."/>
            <person name="Magnuson J."/>
            <person name="Mondo S."/>
            <person name="Nolan M."/>
            <person name="Ohm R."/>
            <person name="Pangilinan J."/>
            <person name="Park H.-J."/>
            <person name="Ramirez L."/>
            <person name="Alfaro M."/>
            <person name="Sun H."/>
            <person name="Tritt A."/>
            <person name="Yoshinaga Y."/>
            <person name="Zwiers L.-H."/>
            <person name="Turgeon B."/>
            <person name="Goodwin S."/>
            <person name="Spatafora J."/>
            <person name="Crous P."/>
            <person name="Grigoriev I."/>
        </authorList>
    </citation>
    <scope>NUCLEOTIDE SEQUENCE</scope>
    <source>
        <strain evidence="3">CBS 207.26</strain>
    </source>
</reference>
<evidence type="ECO:0000313" key="4">
    <source>
        <dbReference type="Proteomes" id="UP000800200"/>
    </source>
</evidence>
<dbReference type="Gene3D" id="1.20.1280.50">
    <property type="match status" value="1"/>
</dbReference>
<dbReference type="AlphaFoldDB" id="A0A6A6EEI4"/>
<proteinExistence type="predicted"/>
<name>A0A6A6EEI4_9PEZI</name>
<dbReference type="Pfam" id="PF00646">
    <property type="entry name" value="F-box"/>
    <property type="match status" value="1"/>
</dbReference>
<dbReference type="InterPro" id="IPR036047">
    <property type="entry name" value="F-box-like_dom_sf"/>
</dbReference>
<dbReference type="OrthoDB" id="3695298at2759"/>
<dbReference type="Proteomes" id="UP000800200">
    <property type="component" value="Unassembled WGS sequence"/>
</dbReference>
<evidence type="ECO:0000259" key="2">
    <source>
        <dbReference type="PROSITE" id="PS50181"/>
    </source>
</evidence>
<keyword evidence="4" id="KW-1185">Reference proteome</keyword>
<evidence type="ECO:0000313" key="3">
    <source>
        <dbReference type="EMBL" id="KAF2190154.1"/>
    </source>
</evidence>
<dbReference type="EMBL" id="ML994619">
    <property type="protein sequence ID" value="KAF2190154.1"/>
    <property type="molecule type" value="Genomic_DNA"/>
</dbReference>
<dbReference type="SUPFAM" id="SSF81383">
    <property type="entry name" value="F-box domain"/>
    <property type="match status" value="1"/>
</dbReference>
<sequence length="445" mass="51594">MGTPKRPTVLDDDDDNETPRPKTLARHFDLGFDANDILALLSAIEASQACSSPQLSHIPAEVLLNILDYIPVAYILPFRLVCRGFRDAIDTRVLYSYLPRTRLIGYVGPKYKHPLSQLSPREYQAFHLVSADFERLSYDGIQKGAKWDATYAFFRIEERWFELLEELGGLRVGTSKWDGQLCRLDLDEAPEHYGTLRWAVRLDQAVNDAAFPNLPSASFEIDFGNGMIRVLWKRMLLRFLTEEYAIRMKLEEKQHSQYTFSHHEDCLRAVRRDRLRRPLNPDDKDDRMLIWGLKCLRPLFGQRRYDRASSPWDGIEDAEDDAAKVLLLLRKEAAMSPKECEYLQQLAKNRDAMVKQMSENQDLFNKWQSKLYSFPRSPYWESGFPTELDPNPLAWSDETRAAEEERLGRWASQQKTVEQFTKLLQGSIGLMEVPVDAFDDIDSDI</sequence>
<dbReference type="PROSITE" id="PS50181">
    <property type="entry name" value="FBOX"/>
    <property type="match status" value="1"/>
</dbReference>
<feature type="domain" description="F-box" evidence="2">
    <location>
        <begin position="52"/>
        <end position="98"/>
    </location>
</feature>
<dbReference type="InterPro" id="IPR001810">
    <property type="entry name" value="F-box_dom"/>
</dbReference>
<gene>
    <name evidence="3" type="ORF">K469DRAFT_560691</name>
</gene>
<feature type="region of interest" description="Disordered" evidence="1">
    <location>
        <begin position="1"/>
        <end position="20"/>
    </location>
</feature>
<accession>A0A6A6EEI4</accession>
<evidence type="ECO:0000256" key="1">
    <source>
        <dbReference type="SAM" id="MobiDB-lite"/>
    </source>
</evidence>
<organism evidence="3 4">
    <name type="scientific">Zopfia rhizophila CBS 207.26</name>
    <dbReference type="NCBI Taxonomy" id="1314779"/>
    <lineage>
        <taxon>Eukaryota</taxon>
        <taxon>Fungi</taxon>
        <taxon>Dikarya</taxon>
        <taxon>Ascomycota</taxon>
        <taxon>Pezizomycotina</taxon>
        <taxon>Dothideomycetes</taxon>
        <taxon>Dothideomycetes incertae sedis</taxon>
        <taxon>Zopfiaceae</taxon>
        <taxon>Zopfia</taxon>
    </lineage>
</organism>